<dbReference type="InterPro" id="IPR006224">
    <property type="entry name" value="PsdUridine_synth_RluA-like_CS"/>
</dbReference>
<keyword evidence="1" id="KW-0175">Coiled coil</keyword>
<gene>
    <name evidence="3" type="ORF">BST86_06635</name>
</gene>
<dbReference type="SUPFAM" id="SSF55120">
    <property type="entry name" value="Pseudouridine synthase"/>
    <property type="match status" value="1"/>
</dbReference>
<dbReference type="InterPro" id="IPR050188">
    <property type="entry name" value="RluA_PseudoU_synthase"/>
</dbReference>
<protein>
    <submittedName>
        <fullName evidence="3">RNA pseudouridine synthase</fullName>
    </submittedName>
</protein>
<dbReference type="EMBL" id="MQUC01000003">
    <property type="protein sequence ID" value="PRP66799.1"/>
    <property type="molecule type" value="Genomic_DNA"/>
</dbReference>
<sequence>MDPLVHSFKTDITNIELPLQFNYPFYYQPHELAVLAAQQLQAYLEQQSQWFVANGTQEAGKMFGVLVVQDEEKNLGFLAGFSGKLGGETTQEHFVPPIYELERVDQFFKQETDKLDAITQQIAALENDPVNIQLIADYNAQAIAQAQSLEQEQERIKALKRERRLLLKREKAVMETEAFKNFEARQRQLSLNNNFFLKEYEVYLDDKIATLKNQFESLQLELENLRSKRRKGSLWLQDWLFDEYNFLNARIERQNVKELFKNRMPDVPPAGTGDCAAPKMLQYAYAQNLKPITMAEFWYGPSPASKVRSHGNFYPACRSKCEPVLEFMLQGLDVEDNPLLENPAVDKELEIIFEDEHMLAVHKPAEFLSVAGKSIMDSVQTRMKAKYPNATGPMIVHRLDMSTSGILLVAKTMEAYHQLQQQFLKRTVEKRYVAVLNGSLEKESGFIDLPLRVDLDNRPCQLVDFEYGKSARTRFEVIERKHGKTKVHFYPITGRTHQLRVHAAHVDGLNAPIVGDDLYGTTGSRLHLHAEQIIFEHPLSRKRISLNVPAPFDFTA</sequence>
<evidence type="ECO:0000313" key="3">
    <source>
        <dbReference type="EMBL" id="PRP66799.1"/>
    </source>
</evidence>
<dbReference type="PANTHER" id="PTHR21600">
    <property type="entry name" value="MITOCHONDRIAL RNA PSEUDOURIDINE SYNTHASE"/>
    <property type="match status" value="1"/>
</dbReference>
<dbReference type="GO" id="GO:0003723">
    <property type="term" value="F:RNA binding"/>
    <property type="evidence" value="ECO:0007669"/>
    <property type="project" value="InterPro"/>
</dbReference>
<dbReference type="OrthoDB" id="9807829at2"/>
<evidence type="ECO:0000259" key="2">
    <source>
        <dbReference type="Pfam" id="PF00849"/>
    </source>
</evidence>
<reference evidence="3 4" key="1">
    <citation type="submission" date="2016-11" db="EMBL/GenBank/DDBJ databases">
        <title>Trade-off between light-utilization and light-protection in marine flavobacteria.</title>
        <authorList>
            <person name="Kumagai Y."/>
        </authorList>
    </citation>
    <scope>NUCLEOTIDE SEQUENCE [LARGE SCALE GENOMIC DNA]</scope>
    <source>
        <strain evidence="3 4">JCM 17109</strain>
    </source>
</reference>
<dbReference type="GO" id="GO:0000455">
    <property type="term" value="P:enzyme-directed rRNA pseudouridine synthesis"/>
    <property type="evidence" value="ECO:0007669"/>
    <property type="project" value="TreeGrafter"/>
</dbReference>
<organism evidence="3 4">
    <name type="scientific">Nonlabens agnitus</name>
    <dbReference type="NCBI Taxonomy" id="870484"/>
    <lineage>
        <taxon>Bacteria</taxon>
        <taxon>Pseudomonadati</taxon>
        <taxon>Bacteroidota</taxon>
        <taxon>Flavobacteriia</taxon>
        <taxon>Flavobacteriales</taxon>
        <taxon>Flavobacteriaceae</taxon>
        <taxon>Nonlabens</taxon>
    </lineage>
</organism>
<proteinExistence type="predicted"/>
<evidence type="ECO:0000256" key="1">
    <source>
        <dbReference type="SAM" id="Coils"/>
    </source>
</evidence>
<dbReference type="Pfam" id="PF00849">
    <property type="entry name" value="PseudoU_synth_2"/>
    <property type="match status" value="1"/>
</dbReference>
<feature type="coiled-coil region" evidence="1">
    <location>
        <begin position="108"/>
        <end position="169"/>
    </location>
</feature>
<dbReference type="RefSeq" id="WP_105982592.1">
    <property type="nucleotide sequence ID" value="NZ_MQUC01000003.1"/>
</dbReference>
<keyword evidence="4" id="KW-1185">Reference proteome</keyword>
<dbReference type="Proteomes" id="UP000239532">
    <property type="component" value="Unassembled WGS sequence"/>
</dbReference>
<dbReference type="AlphaFoldDB" id="A0A2S9WTL0"/>
<dbReference type="GO" id="GO:0009982">
    <property type="term" value="F:pseudouridine synthase activity"/>
    <property type="evidence" value="ECO:0007669"/>
    <property type="project" value="InterPro"/>
</dbReference>
<name>A0A2S9WTL0_9FLAO</name>
<dbReference type="PROSITE" id="PS01129">
    <property type="entry name" value="PSI_RLU"/>
    <property type="match status" value="1"/>
</dbReference>
<dbReference type="InterPro" id="IPR020103">
    <property type="entry name" value="PsdUridine_synth_cat_dom_sf"/>
</dbReference>
<dbReference type="InterPro" id="IPR006145">
    <property type="entry name" value="PsdUridine_synth_RsuA/RluA"/>
</dbReference>
<dbReference type="GO" id="GO:0140098">
    <property type="term" value="F:catalytic activity, acting on RNA"/>
    <property type="evidence" value="ECO:0007669"/>
    <property type="project" value="UniProtKB-ARBA"/>
</dbReference>
<dbReference type="Gene3D" id="3.30.2350.10">
    <property type="entry name" value="Pseudouridine synthase"/>
    <property type="match status" value="1"/>
</dbReference>
<evidence type="ECO:0000313" key="4">
    <source>
        <dbReference type="Proteomes" id="UP000239532"/>
    </source>
</evidence>
<accession>A0A2S9WTL0</accession>
<dbReference type="CDD" id="cd02869">
    <property type="entry name" value="PseudoU_synth_RluA_like"/>
    <property type="match status" value="1"/>
</dbReference>
<comment type="caution">
    <text evidence="3">The sequence shown here is derived from an EMBL/GenBank/DDBJ whole genome shotgun (WGS) entry which is preliminary data.</text>
</comment>
<dbReference type="PANTHER" id="PTHR21600:SF89">
    <property type="entry name" value="RIBOSOMAL LARGE SUBUNIT PSEUDOURIDINE SYNTHASE A"/>
    <property type="match status" value="1"/>
</dbReference>
<feature type="domain" description="Pseudouridine synthase RsuA/RluA-like" evidence="2">
    <location>
        <begin position="357"/>
        <end position="505"/>
    </location>
</feature>